<organism evidence="2 3">
    <name type="scientific">Apodemus speciosus</name>
    <name type="common">Large Japanese field mouse</name>
    <dbReference type="NCBI Taxonomy" id="105296"/>
    <lineage>
        <taxon>Eukaryota</taxon>
        <taxon>Metazoa</taxon>
        <taxon>Chordata</taxon>
        <taxon>Craniata</taxon>
        <taxon>Vertebrata</taxon>
        <taxon>Euteleostomi</taxon>
        <taxon>Mammalia</taxon>
        <taxon>Eutheria</taxon>
        <taxon>Euarchontoglires</taxon>
        <taxon>Glires</taxon>
        <taxon>Rodentia</taxon>
        <taxon>Myomorpha</taxon>
        <taxon>Muroidea</taxon>
        <taxon>Muridae</taxon>
        <taxon>Murinae</taxon>
        <taxon>Apodemus</taxon>
    </lineage>
</organism>
<evidence type="ECO:0000256" key="1">
    <source>
        <dbReference type="SAM" id="MobiDB-lite"/>
    </source>
</evidence>
<gene>
    <name evidence="2" type="ORF">APTSU1_000240700</name>
</gene>
<keyword evidence="3" id="KW-1185">Reference proteome</keyword>
<sequence length="46" mass="4978">MGRPSCPSRPPPPRPRLLARARAWSARRAASACPPPSRRSPSTSRA</sequence>
<name>A0ABQ0EJE1_APOSI</name>
<reference evidence="2 3" key="1">
    <citation type="submission" date="2024-08" db="EMBL/GenBank/DDBJ databases">
        <title>The draft genome of Apodemus speciosus.</title>
        <authorList>
            <person name="Nabeshima K."/>
            <person name="Suzuki S."/>
            <person name="Onuma M."/>
        </authorList>
    </citation>
    <scope>NUCLEOTIDE SEQUENCE [LARGE SCALE GENOMIC DNA]</scope>
    <source>
        <strain evidence="2">IB14-021</strain>
    </source>
</reference>
<protein>
    <submittedName>
        <fullName evidence="2">Regulating synaptic membrane exocytosis protein 4</fullName>
    </submittedName>
</protein>
<accession>A0ABQ0EJE1</accession>
<feature type="region of interest" description="Disordered" evidence="1">
    <location>
        <begin position="22"/>
        <end position="46"/>
    </location>
</feature>
<proteinExistence type="predicted"/>
<dbReference type="Proteomes" id="UP001623349">
    <property type="component" value="Unassembled WGS sequence"/>
</dbReference>
<dbReference type="EMBL" id="BAAFST010000002">
    <property type="protein sequence ID" value="GAB1287177.1"/>
    <property type="molecule type" value="Genomic_DNA"/>
</dbReference>
<feature type="compositionally biased region" description="Low complexity" evidence="1">
    <location>
        <begin position="22"/>
        <end position="32"/>
    </location>
</feature>
<comment type="caution">
    <text evidence="2">The sequence shown here is derived from an EMBL/GenBank/DDBJ whole genome shotgun (WGS) entry which is preliminary data.</text>
</comment>
<evidence type="ECO:0000313" key="2">
    <source>
        <dbReference type="EMBL" id="GAB1287177.1"/>
    </source>
</evidence>
<evidence type="ECO:0000313" key="3">
    <source>
        <dbReference type="Proteomes" id="UP001623349"/>
    </source>
</evidence>